<gene>
    <name evidence="1" type="ORF">AVDCRST_MAG14-2630</name>
</gene>
<dbReference type="Gene3D" id="3.10.129.10">
    <property type="entry name" value="Hotdog Thioesterase"/>
    <property type="match status" value="1"/>
</dbReference>
<name>A0A6J4R435_9ACTN</name>
<organism evidence="1">
    <name type="scientific">uncultured Rubrobacteraceae bacterium</name>
    <dbReference type="NCBI Taxonomy" id="349277"/>
    <lineage>
        <taxon>Bacteria</taxon>
        <taxon>Bacillati</taxon>
        <taxon>Actinomycetota</taxon>
        <taxon>Rubrobacteria</taxon>
        <taxon>Rubrobacterales</taxon>
        <taxon>Rubrobacteraceae</taxon>
        <taxon>environmental samples</taxon>
    </lineage>
</organism>
<proteinExistence type="predicted"/>
<protein>
    <submittedName>
        <fullName evidence="1">Uncharacterized protein</fullName>
    </submittedName>
</protein>
<dbReference type="EMBL" id="CADCVG010000110">
    <property type="protein sequence ID" value="CAA9462185.1"/>
    <property type="molecule type" value="Genomic_DNA"/>
</dbReference>
<reference evidence="1" key="1">
    <citation type="submission" date="2020-02" db="EMBL/GenBank/DDBJ databases">
        <authorList>
            <person name="Meier V. D."/>
        </authorList>
    </citation>
    <scope>NUCLEOTIDE SEQUENCE</scope>
    <source>
        <strain evidence="1">AVDCRST_MAG14</strain>
    </source>
</reference>
<evidence type="ECO:0000313" key="1">
    <source>
        <dbReference type="EMBL" id="CAA9462185.1"/>
    </source>
</evidence>
<dbReference type="AlphaFoldDB" id="A0A6J4R435"/>
<sequence length="29" mass="3141">MRLQLIEYAGASGDYNPLHTIDEATYAAG</sequence>
<accession>A0A6J4R435</accession>